<dbReference type="GO" id="GO:0043190">
    <property type="term" value="C:ATP-binding cassette (ABC) transporter complex"/>
    <property type="evidence" value="ECO:0007669"/>
    <property type="project" value="InterPro"/>
</dbReference>
<evidence type="ECO:0000256" key="5">
    <source>
        <dbReference type="ARBA" id="ARBA00022840"/>
    </source>
</evidence>
<gene>
    <name evidence="8" type="primary">potA</name>
    <name evidence="10" type="ORF">WS70_09010</name>
</gene>
<evidence type="ECO:0000256" key="6">
    <source>
        <dbReference type="ARBA" id="ARBA00022967"/>
    </source>
</evidence>
<dbReference type="PROSITE" id="PS50893">
    <property type="entry name" value="ABC_TRANSPORTER_2"/>
    <property type="match status" value="1"/>
</dbReference>
<dbReference type="InterPro" id="IPR003439">
    <property type="entry name" value="ABC_transporter-like_ATP-bd"/>
</dbReference>
<dbReference type="FunFam" id="3.40.50.300:FF:000133">
    <property type="entry name" value="Spermidine/putrescine import ATP-binding protein PotA"/>
    <property type="match status" value="1"/>
</dbReference>
<organism evidence="10 11">
    <name type="scientific">Burkholderia mayonis</name>
    <dbReference type="NCBI Taxonomy" id="1385591"/>
    <lineage>
        <taxon>Bacteria</taxon>
        <taxon>Pseudomonadati</taxon>
        <taxon>Pseudomonadota</taxon>
        <taxon>Betaproteobacteria</taxon>
        <taxon>Burkholderiales</taxon>
        <taxon>Burkholderiaceae</taxon>
        <taxon>Burkholderia</taxon>
        <taxon>pseudomallei group</taxon>
    </lineage>
</organism>
<keyword evidence="7 8" id="KW-0472">Membrane</keyword>
<comment type="subunit">
    <text evidence="8">The complex is composed of two ATP-binding proteins (PotA), two transmembrane proteins (PotB and PotC) and a solute-binding protein (PotD).</text>
</comment>
<keyword evidence="5 8" id="KW-0067">ATP-binding</keyword>
<evidence type="ECO:0000256" key="7">
    <source>
        <dbReference type="ARBA" id="ARBA00023136"/>
    </source>
</evidence>
<dbReference type="InterPro" id="IPR005893">
    <property type="entry name" value="PotA-like"/>
</dbReference>
<dbReference type="RefSeq" id="WP_059471645.1">
    <property type="nucleotide sequence ID" value="NZ_CP013386.1"/>
</dbReference>
<accession>A0A1B4FE15</accession>
<dbReference type="SUPFAM" id="SSF50331">
    <property type="entry name" value="MOP-like"/>
    <property type="match status" value="1"/>
</dbReference>
<keyword evidence="2 8" id="KW-1003">Cell membrane</keyword>
<evidence type="ECO:0000313" key="10">
    <source>
        <dbReference type="EMBL" id="AOJ01948.1"/>
    </source>
</evidence>
<dbReference type="GO" id="GO:0016887">
    <property type="term" value="F:ATP hydrolysis activity"/>
    <property type="evidence" value="ECO:0007669"/>
    <property type="project" value="InterPro"/>
</dbReference>
<dbReference type="Gene3D" id="3.40.50.300">
    <property type="entry name" value="P-loop containing nucleotide triphosphate hydrolases"/>
    <property type="match status" value="1"/>
</dbReference>
<keyword evidence="3" id="KW-0997">Cell inner membrane</keyword>
<evidence type="ECO:0000256" key="2">
    <source>
        <dbReference type="ARBA" id="ARBA00022475"/>
    </source>
</evidence>
<comment type="function">
    <text evidence="8">Part of the ABC transporter complex PotABCD involved in spermidine/putrescine import. Responsible for energy coupling to the transport system.</text>
</comment>
<dbReference type="Pfam" id="PF00005">
    <property type="entry name" value="ABC_tran"/>
    <property type="match status" value="1"/>
</dbReference>
<dbReference type="EMBL" id="CP013386">
    <property type="protein sequence ID" value="AOJ01948.1"/>
    <property type="molecule type" value="Genomic_DNA"/>
</dbReference>
<keyword evidence="1 8" id="KW-0813">Transport</keyword>
<dbReference type="InterPro" id="IPR017871">
    <property type="entry name" value="ABC_transporter-like_CS"/>
</dbReference>
<dbReference type="InterPro" id="IPR050093">
    <property type="entry name" value="ABC_SmlMolc_Importer"/>
</dbReference>
<keyword evidence="4 8" id="KW-0547">Nucleotide-binding</keyword>
<evidence type="ECO:0000259" key="9">
    <source>
        <dbReference type="PROSITE" id="PS50893"/>
    </source>
</evidence>
<dbReference type="InterPro" id="IPR027417">
    <property type="entry name" value="P-loop_NTPase"/>
</dbReference>
<dbReference type="SUPFAM" id="SSF52540">
    <property type="entry name" value="P-loop containing nucleoside triphosphate hydrolases"/>
    <property type="match status" value="1"/>
</dbReference>
<dbReference type="KEGG" id="buu:WS70_09010"/>
<dbReference type="InterPro" id="IPR003593">
    <property type="entry name" value="AAA+_ATPase"/>
</dbReference>
<dbReference type="PROSITE" id="PS00211">
    <property type="entry name" value="ABC_TRANSPORTER_1"/>
    <property type="match status" value="1"/>
</dbReference>
<name>A0A1B4FE15_9BURK</name>
<evidence type="ECO:0000256" key="8">
    <source>
        <dbReference type="RuleBase" id="RU364083"/>
    </source>
</evidence>
<dbReference type="Gene3D" id="2.40.50.100">
    <property type="match status" value="1"/>
</dbReference>
<evidence type="ECO:0000256" key="4">
    <source>
        <dbReference type="ARBA" id="ARBA00022741"/>
    </source>
</evidence>
<evidence type="ECO:0000313" key="11">
    <source>
        <dbReference type="Proteomes" id="UP000062519"/>
    </source>
</evidence>
<comment type="similarity">
    <text evidence="8">Belongs to the ABC transporter superfamily. Spermidine/putrescine importer (TC 3.A.1.11.1) family.</text>
</comment>
<evidence type="ECO:0000256" key="3">
    <source>
        <dbReference type="ARBA" id="ARBA00022519"/>
    </source>
</evidence>
<dbReference type="PANTHER" id="PTHR42781:SF5">
    <property type="entry name" value="PUTRESCINE TRANSPORT ATP-BINDING PROTEIN POTG"/>
    <property type="match status" value="1"/>
</dbReference>
<sequence>MNSQSGAAVAGAPSYRPQTGADERAENFVQIIDVVKKFGETFAVRNVDLTVRKGELFALLGSSGCGKSTLLRMLAGLETITSGKILIDGEDLAQMPPYKRPVNMMFQSYALFPHMTVEANVAFGLKQEGVPKAELKERVRDALELVQMARYASRKPHQLSGGQQQRVALARSLVKRPKLLLLDEPMSALDKQIRQRTQIELVNILDKVGVTCIMVTHDQEEAMTMASRLAVMSEGQIVQIGTPHEVYEYPNCRFSAEFIGSTNLFEGTTVEDEPDHVFIESPDLPCRLYVNHGITGPLGMPVTVSVRPERIALTRKPADGTYNWGHGVVTNVAYMGGYSLYHVKLDSGKTVIANVSSLAIADLDSPGWGDEIYVRWSAAAGVVLTS</sequence>
<dbReference type="SMART" id="SM00382">
    <property type="entry name" value="AAA"/>
    <property type="match status" value="1"/>
</dbReference>
<feature type="domain" description="ABC transporter" evidence="9">
    <location>
        <begin position="29"/>
        <end position="259"/>
    </location>
</feature>
<dbReference type="PANTHER" id="PTHR42781">
    <property type="entry name" value="SPERMIDINE/PUTRESCINE IMPORT ATP-BINDING PROTEIN POTA"/>
    <property type="match status" value="1"/>
</dbReference>
<reference evidence="10 11" key="1">
    <citation type="submission" date="2015-12" db="EMBL/GenBank/DDBJ databases">
        <title>Diversity of Burkholderia near neighbor genomes.</title>
        <authorList>
            <person name="Sahl J."/>
            <person name="Wagner D."/>
            <person name="Keim P."/>
        </authorList>
    </citation>
    <scope>NUCLEOTIDE SEQUENCE [LARGE SCALE GENOMIC DNA]</scope>
    <source>
        <strain evidence="10 11">BDU6</strain>
    </source>
</reference>
<dbReference type="InterPro" id="IPR008995">
    <property type="entry name" value="Mo/tungstate-bd_C_term_dom"/>
</dbReference>
<dbReference type="GO" id="GO:0005524">
    <property type="term" value="F:ATP binding"/>
    <property type="evidence" value="ECO:0007669"/>
    <property type="project" value="UniProtKB-KW"/>
</dbReference>
<dbReference type="InterPro" id="IPR013611">
    <property type="entry name" value="Transp-assoc_OB_typ2"/>
</dbReference>
<comment type="catalytic activity">
    <reaction evidence="8">
        <text>ATP + H2O + polyamine-[polyamine-binding protein]Side 1 = ADP + phosphate + polyamineSide 2 + [polyamine-binding protein]Side 1.</text>
        <dbReference type="EC" id="7.6.2.11"/>
    </reaction>
</comment>
<dbReference type="AlphaFoldDB" id="A0A1B4FE15"/>
<dbReference type="NCBIfam" id="TIGR01187">
    <property type="entry name" value="potA"/>
    <property type="match status" value="1"/>
</dbReference>
<protein>
    <recommendedName>
        <fullName evidence="8">Spermidine/putrescine import ATP-binding protein PotA</fullName>
        <ecNumber evidence="8">7.6.2.11</ecNumber>
    </recommendedName>
</protein>
<dbReference type="GO" id="GO:0015847">
    <property type="term" value="P:putrescine transport"/>
    <property type="evidence" value="ECO:0007669"/>
    <property type="project" value="UniProtKB-ARBA"/>
</dbReference>
<keyword evidence="11" id="KW-1185">Reference proteome</keyword>
<dbReference type="EC" id="7.6.2.11" evidence="8"/>
<proteinExistence type="inferred from homology"/>
<evidence type="ECO:0000256" key="1">
    <source>
        <dbReference type="ARBA" id="ARBA00022448"/>
    </source>
</evidence>
<dbReference type="GO" id="GO:0015417">
    <property type="term" value="F:ABC-type polyamine transporter activity"/>
    <property type="evidence" value="ECO:0007669"/>
    <property type="project" value="UniProtKB-EC"/>
</dbReference>
<keyword evidence="6 8" id="KW-1278">Translocase</keyword>
<dbReference type="Pfam" id="PF08402">
    <property type="entry name" value="TOBE_2"/>
    <property type="match status" value="1"/>
</dbReference>
<dbReference type="Proteomes" id="UP000062519">
    <property type="component" value="Chromosome 1"/>
</dbReference>